<dbReference type="PATRIC" id="fig|1046596.6.peg.2111"/>
<keyword evidence="1" id="KW-0067">ATP-binding</keyword>
<sequence length="484" mass="55370">MIKSEFYKELLKHKEIAESQFVLSLYKNPDLFFEYDLKSPDISNASWRLYYGILNDLLTRKRLKVVDMIAVEEYIQSKSDKLQEYYSANGGYDTISRGSQMIEDENVDVFYSEIQRYKILMKLVEKGYPIKNDWNKYSKMRLEDLSDYLEGQLSSIFLDADFGDEKVENIVSGIDEMIERADSGVDRGLPLASPLMNSVQNGMALGNITMLAANSGVGKTFLTLNQLLPTHIDLEEPLMIIANEEDKAKWQRDLLTWQINNLQEGVTFDKTRFSQGKFDKEEKAALAKASEWLKNKMDSGLIQFVNLNNFSMNKSIKLVKKYATGLGIKYFIIDTLKLDNDANANMSDNSWLLLQQNMVKLYNVVKPTNKNCHVWVTYQMSKNPKGKYLSQNDLGMSKNVADVVSSLILVRLISESEKGEGKGALKVKGMSGKRMTLNEDLDYFVVFWDKNRQGSTSEQVVLRVNRGRNTVKDIGKVRISPEYN</sequence>
<dbReference type="InterPro" id="IPR027417">
    <property type="entry name" value="P-loop_NTPase"/>
</dbReference>
<reference evidence="1 2" key="1">
    <citation type="journal article" date="2015" name="Genome Announc.">
        <title>Expanding the biotechnology potential of lactobacilli through comparative genomics of 213 strains and associated genera.</title>
        <authorList>
            <person name="Sun Z."/>
            <person name="Harris H.M."/>
            <person name="McCann A."/>
            <person name="Guo C."/>
            <person name="Argimon S."/>
            <person name="Zhang W."/>
            <person name="Yang X."/>
            <person name="Jeffery I.B."/>
            <person name="Cooney J.C."/>
            <person name="Kagawa T.F."/>
            <person name="Liu W."/>
            <person name="Song Y."/>
            <person name="Salvetti E."/>
            <person name="Wrobel A."/>
            <person name="Rasinkangas P."/>
            <person name="Parkhill J."/>
            <person name="Rea M.C."/>
            <person name="O'Sullivan O."/>
            <person name="Ritari J."/>
            <person name="Douillard F.P."/>
            <person name="Paul Ross R."/>
            <person name="Yang R."/>
            <person name="Briner A.E."/>
            <person name="Felis G.E."/>
            <person name="de Vos W.M."/>
            <person name="Barrangou R."/>
            <person name="Klaenhammer T.R."/>
            <person name="Caufield P.W."/>
            <person name="Cui Y."/>
            <person name="Zhang H."/>
            <person name="O'Toole P.W."/>
        </authorList>
    </citation>
    <scope>NUCLEOTIDE SEQUENCE [LARGE SCALE GENOMIC DNA]</scope>
    <source>
        <strain evidence="1 2">DSM 20444</strain>
    </source>
</reference>
<dbReference type="EMBL" id="AYYH01000006">
    <property type="protein sequence ID" value="KRN10770.1"/>
    <property type="molecule type" value="Genomic_DNA"/>
</dbReference>
<proteinExistence type="predicted"/>
<dbReference type="GO" id="GO:0004386">
    <property type="term" value="F:helicase activity"/>
    <property type="evidence" value="ECO:0007669"/>
    <property type="project" value="UniProtKB-KW"/>
</dbReference>
<dbReference type="Gene3D" id="3.40.50.300">
    <property type="entry name" value="P-loop containing nucleotide triphosphate hydrolases"/>
    <property type="match status" value="1"/>
</dbReference>
<keyword evidence="2" id="KW-1185">Reference proteome</keyword>
<evidence type="ECO:0000313" key="1">
    <source>
        <dbReference type="EMBL" id="KRN10770.1"/>
    </source>
</evidence>
<dbReference type="AlphaFoldDB" id="A0A0R2E315"/>
<keyword evidence="1" id="KW-0347">Helicase</keyword>
<protein>
    <submittedName>
        <fullName evidence="1">Replicative DNA helicase</fullName>
    </submittedName>
</protein>
<dbReference type="Proteomes" id="UP000050898">
    <property type="component" value="Unassembled WGS sequence"/>
</dbReference>
<dbReference type="SUPFAM" id="SSF52540">
    <property type="entry name" value="P-loop containing nucleoside triphosphate hydrolases"/>
    <property type="match status" value="1"/>
</dbReference>
<comment type="caution">
    <text evidence="1">The sequence shown here is derived from an EMBL/GenBank/DDBJ whole genome shotgun (WGS) entry which is preliminary data.</text>
</comment>
<gene>
    <name evidence="1" type="ORF">FD00_GL002012</name>
</gene>
<accession>A0A0R2E315</accession>
<keyword evidence="1" id="KW-0378">Hydrolase</keyword>
<name>A0A0R2E315_9LACO</name>
<evidence type="ECO:0000313" key="2">
    <source>
        <dbReference type="Proteomes" id="UP000050898"/>
    </source>
</evidence>
<organism evidence="1 2">
    <name type="scientific">Liquorilactobacillus mali KCTC 3596 = DSM 20444</name>
    <dbReference type="NCBI Taxonomy" id="1046596"/>
    <lineage>
        <taxon>Bacteria</taxon>
        <taxon>Bacillati</taxon>
        <taxon>Bacillota</taxon>
        <taxon>Bacilli</taxon>
        <taxon>Lactobacillales</taxon>
        <taxon>Lactobacillaceae</taxon>
        <taxon>Liquorilactobacillus</taxon>
    </lineage>
</organism>
<keyword evidence="1" id="KW-0547">Nucleotide-binding</keyword>